<evidence type="ECO:0000313" key="3">
    <source>
        <dbReference type="Proteomes" id="UP000000768"/>
    </source>
</evidence>
<feature type="region of interest" description="Disordered" evidence="1">
    <location>
        <begin position="245"/>
        <end position="333"/>
    </location>
</feature>
<feature type="compositionally biased region" description="Basic and acidic residues" evidence="1">
    <location>
        <begin position="59"/>
        <end position="73"/>
    </location>
</feature>
<gene>
    <name evidence="2" type="ORF">SORBI_3010G145100</name>
</gene>
<feature type="region of interest" description="Disordered" evidence="1">
    <location>
        <begin position="213"/>
        <end position="233"/>
    </location>
</feature>
<feature type="region of interest" description="Disordered" evidence="1">
    <location>
        <begin position="22"/>
        <end position="185"/>
    </location>
</feature>
<dbReference type="Proteomes" id="UP000000768">
    <property type="component" value="Chromosome 10"/>
</dbReference>
<protein>
    <submittedName>
        <fullName evidence="2">Uncharacterized protein</fullName>
    </submittedName>
</protein>
<feature type="compositionally biased region" description="Pro residues" evidence="1">
    <location>
        <begin position="261"/>
        <end position="275"/>
    </location>
</feature>
<dbReference type="InParanoid" id="A0A194YKB6"/>
<organism evidence="2 3">
    <name type="scientific">Sorghum bicolor</name>
    <name type="common">Sorghum</name>
    <name type="synonym">Sorghum vulgare</name>
    <dbReference type="NCBI Taxonomy" id="4558"/>
    <lineage>
        <taxon>Eukaryota</taxon>
        <taxon>Viridiplantae</taxon>
        <taxon>Streptophyta</taxon>
        <taxon>Embryophyta</taxon>
        <taxon>Tracheophyta</taxon>
        <taxon>Spermatophyta</taxon>
        <taxon>Magnoliopsida</taxon>
        <taxon>Liliopsida</taxon>
        <taxon>Poales</taxon>
        <taxon>Poaceae</taxon>
        <taxon>PACMAD clade</taxon>
        <taxon>Panicoideae</taxon>
        <taxon>Andropogonodae</taxon>
        <taxon>Andropogoneae</taxon>
        <taxon>Sorghinae</taxon>
        <taxon>Sorghum</taxon>
    </lineage>
</organism>
<dbReference type="EMBL" id="CM000769">
    <property type="protein sequence ID" value="KXG20031.1"/>
    <property type="molecule type" value="Genomic_DNA"/>
</dbReference>
<dbReference type="OMA" id="LRTANQC"/>
<sequence>MGLYPLPSPLLQPRPTKYACTRAQLATRPRAPRPRSALRRATRTPRALAPLCAARPGRRRDAARPHSAHRDTAAHPARLARAPARDSALATAPRARSRSSASRRASRSPTDSAFATTPRNRRMPRDPAVRARAVPAHVARRASRSPTDSALHDARATTRLGRRGPSRPRDTPAHHAPPQCPPLLALKTSSIPSLAPPNCATPPLRTANQCRRRALPELRSATTPPLRTAPDRRAYQRPCRTAIALCSEPQRSPRRASPSQGEPPPTLPSSPPVVHPLPRYAAAALGPRTPSPRAGRTRTECAPCRVPPPTFLRCSSHMSERALPCPASGPLGR</sequence>
<accession>A0A194YKB6</accession>
<dbReference type="Gramene" id="KXG20031">
    <property type="protein sequence ID" value="KXG20031"/>
    <property type="gene ID" value="SORBI_3010G145100"/>
</dbReference>
<name>A0A194YKB6_SORBI</name>
<reference evidence="2 3" key="1">
    <citation type="journal article" date="2009" name="Nature">
        <title>The Sorghum bicolor genome and the diversification of grasses.</title>
        <authorList>
            <person name="Paterson A.H."/>
            <person name="Bowers J.E."/>
            <person name="Bruggmann R."/>
            <person name="Dubchak I."/>
            <person name="Grimwood J."/>
            <person name="Gundlach H."/>
            <person name="Haberer G."/>
            <person name="Hellsten U."/>
            <person name="Mitros T."/>
            <person name="Poliakov A."/>
            <person name="Schmutz J."/>
            <person name="Spannagl M."/>
            <person name="Tang H."/>
            <person name="Wang X."/>
            <person name="Wicker T."/>
            <person name="Bharti A.K."/>
            <person name="Chapman J."/>
            <person name="Feltus F.A."/>
            <person name="Gowik U."/>
            <person name="Grigoriev I.V."/>
            <person name="Lyons E."/>
            <person name="Maher C.A."/>
            <person name="Martis M."/>
            <person name="Narechania A."/>
            <person name="Otillar R.P."/>
            <person name="Penning B.W."/>
            <person name="Salamov A.A."/>
            <person name="Wang Y."/>
            <person name="Zhang L."/>
            <person name="Carpita N.C."/>
            <person name="Freeling M."/>
            <person name="Gingle A.R."/>
            <person name="Hash C.T."/>
            <person name="Keller B."/>
            <person name="Klein P."/>
            <person name="Kresovich S."/>
            <person name="McCann M.C."/>
            <person name="Ming R."/>
            <person name="Peterson D.G."/>
            <person name="Mehboob-ur-Rahman"/>
            <person name="Ware D."/>
            <person name="Westhoff P."/>
            <person name="Mayer K.F."/>
            <person name="Messing J."/>
            <person name="Rokhsar D.S."/>
        </authorList>
    </citation>
    <scope>NUCLEOTIDE SEQUENCE [LARGE SCALE GENOMIC DNA]</scope>
    <source>
        <strain evidence="3">cv. BTx623</strain>
    </source>
</reference>
<evidence type="ECO:0000313" key="2">
    <source>
        <dbReference type="EMBL" id="KXG20031.1"/>
    </source>
</evidence>
<reference evidence="3" key="2">
    <citation type="journal article" date="2018" name="Plant J.">
        <title>The Sorghum bicolor reference genome: improved assembly, gene annotations, a transcriptome atlas, and signatures of genome organization.</title>
        <authorList>
            <person name="McCormick R.F."/>
            <person name="Truong S.K."/>
            <person name="Sreedasyam A."/>
            <person name="Jenkins J."/>
            <person name="Shu S."/>
            <person name="Sims D."/>
            <person name="Kennedy M."/>
            <person name="Amirebrahimi M."/>
            <person name="Weers B.D."/>
            <person name="McKinley B."/>
            <person name="Mattison A."/>
            <person name="Morishige D.T."/>
            <person name="Grimwood J."/>
            <person name="Schmutz J."/>
            <person name="Mullet J.E."/>
        </authorList>
    </citation>
    <scope>NUCLEOTIDE SEQUENCE [LARGE SCALE GENOMIC DNA]</scope>
    <source>
        <strain evidence="3">cv. BTx623</strain>
    </source>
</reference>
<evidence type="ECO:0000256" key="1">
    <source>
        <dbReference type="SAM" id="MobiDB-lite"/>
    </source>
</evidence>
<proteinExistence type="predicted"/>
<feature type="compositionally biased region" description="Basic residues" evidence="1">
    <location>
        <begin position="30"/>
        <end position="43"/>
    </location>
</feature>
<dbReference type="AlphaFoldDB" id="A0A194YKB6"/>
<feature type="compositionally biased region" description="Low complexity" evidence="1">
    <location>
        <begin position="74"/>
        <end position="113"/>
    </location>
</feature>
<keyword evidence="3" id="KW-1185">Reference proteome</keyword>
<feature type="compositionally biased region" description="Low complexity" evidence="1">
    <location>
        <begin position="44"/>
        <end position="55"/>
    </location>
</feature>